<dbReference type="InterPro" id="IPR000836">
    <property type="entry name" value="PRTase_dom"/>
</dbReference>
<reference evidence="2" key="2">
    <citation type="journal article" date="2021" name="PeerJ">
        <title>Extensive microbial diversity within the chicken gut microbiome revealed by metagenomics and culture.</title>
        <authorList>
            <person name="Gilroy R."/>
            <person name="Ravi A."/>
            <person name="Getino M."/>
            <person name="Pursley I."/>
            <person name="Horton D.L."/>
            <person name="Alikhan N.F."/>
            <person name="Baker D."/>
            <person name="Gharbi K."/>
            <person name="Hall N."/>
            <person name="Watson M."/>
            <person name="Adriaenssens E.M."/>
            <person name="Foster-Nyarko E."/>
            <person name="Jarju S."/>
            <person name="Secka A."/>
            <person name="Antonio M."/>
            <person name="Oren A."/>
            <person name="Chaudhuri R.R."/>
            <person name="La Ragione R."/>
            <person name="Hildebrand F."/>
            <person name="Pallen M.J."/>
        </authorList>
    </citation>
    <scope>NUCLEOTIDE SEQUENCE</scope>
    <source>
        <strain evidence="2">ChiSxjej1B13-7958</strain>
    </source>
</reference>
<reference evidence="2" key="1">
    <citation type="submission" date="2020-10" db="EMBL/GenBank/DDBJ databases">
        <authorList>
            <person name="Gilroy R."/>
        </authorList>
    </citation>
    <scope>NUCLEOTIDE SEQUENCE</scope>
    <source>
        <strain evidence="2">ChiSxjej1B13-7958</strain>
    </source>
</reference>
<protein>
    <submittedName>
        <fullName evidence="2">ComF family protein</fullName>
    </submittedName>
</protein>
<gene>
    <name evidence="2" type="ORF">IAB89_03680</name>
</gene>
<dbReference type="AlphaFoldDB" id="A0A9D1ANI7"/>
<organism evidence="2 3">
    <name type="scientific">Candidatus Caccousia avicola</name>
    <dbReference type="NCBI Taxonomy" id="2840721"/>
    <lineage>
        <taxon>Bacteria</taxon>
        <taxon>Bacillati</taxon>
        <taxon>Bacillota</taxon>
        <taxon>Clostridia</taxon>
        <taxon>Eubacteriales</taxon>
        <taxon>Oscillospiraceae</taxon>
        <taxon>Oscillospiraceae incertae sedis</taxon>
        <taxon>Candidatus Caccousia</taxon>
    </lineage>
</organism>
<evidence type="ECO:0000313" key="2">
    <source>
        <dbReference type="EMBL" id="HIR46750.1"/>
    </source>
</evidence>
<dbReference type="EMBL" id="DVGZ01000038">
    <property type="protein sequence ID" value="HIR46750.1"/>
    <property type="molecule type" value="Genomic_DNA"/>
</dbReference>
<dbReference type="SUPFAM" id="SSF53271">
    <property type="entry name" value="PRTase-like"/>
    <property type="match status" value="1"/>
</dbReference>
<dbReference type="Gene3D" id="3.40.50.2020">
    <property type="match status" value="1"/>
</dbReference>
<proteinExistence type="inferred from homology"/>
<evidence type="ECO:0000256" key="1">
    <source>
        <dbReference type="ARBA" id="ARBA00008007"/>
    </source>
</evidence>
<dbReference type="CDD" id="cd06223">
    <property type="entry name" value="PRTases_typeI"/>
    <property type="match status" value="1"/>
</dbReference>
<evidence type="ECO:0000313" key="3">
    <source>
        <dbReference type="Proteomes" id="UP000824242"/>
    </source>
</evidence>
<dbReference type="Proteomes" id="UP000824242">
    <property type="component" value="Unassembled WGS sequence"/>
</dbReference>
<name>A0A9D1ANI7_9FIRM</name>
<dbReference type="PANTHER" id="PTHR47505:SF1">
    <property type="entry name" value="DNA UTILIZATION PROTEIN YHGH"/>
    <property type="match status" value="1"/>
</dbReference>
<accession>A0A9D1ANI7</accession>
<dbReference type="InterPro" id="IPR029057">
    <property type="entry name" value="PRTase-like"/>
</dbReference>
<dbReference type="InterPro" id="IPR051910">
    <property type="entry name" value="ComF/GntX_DNA_util-trans"/>
</dbReference>
<comment type="similarity">
    <text evidence="1">Belongs to the ComF/GntX family.</text>
</comment>
<dbReference type="PANTHER" id="PTHR47505">
    <property type="entry name" value="DNA UTILIZATION PROTEIN YHGH"/>
    <property type="match status" value="1"/>
</dbReference>
<comment type="caution">
    <text evidence="2">The sequence shown here is derived from an EMBL/GenBank/DDBJ whole genome shotgun (WGS) entry which is preliminary data.</text>
</comment>
<sequence>MSLWDWGQTFLALLFPERCPFCDAISVGGGPCESCTSPDHGESCARDLPEPGNVPCFSPFRYDGEIREAILRFKFRGRRDYASWFGGKIAKELLRRDLSRNAVLTPVPISAGRMRERGYNQSLLLARAAARVLEIPCVELLEKVSENQTQHLLSLEERRKNVRHVYRVKNGKAMQKEIILLDDIVTTGYTLAECAATLREAGLHVRCCAALASAADRDGQAGQEDEKRGKL</sequence>